<evidence type="ECO:0000256" key="3">
    <source>
        <dbReference type="ARBA" id="ARBA00022679"/>
    </source>
</evidence>
<dbReference type="PANTHER" id="PTHR48090:SF3">
    <property type="entry name" value="UNDECAPRENYL-PHOSPHATE 4-DEOXY-4-FORMAMIDO-L-ARABINOSE TRANSFERASE"/>
    <property type="match status" value="1"/>
</dbReference>
<keyword evidence="5" id="KW-0448">Lipopolysaccharide biosynthesis</keyword>
<evidence type="ECO:0000256" key="5">
    <source>
        <dbReference type="ARBA" id="ARBA00022985"/>
    </source>
</evidence>
<evidence type="ECO:0000256" key="7">
    <source>
        <dbReference type="ARBA" id="ARBA00023136"/>
    </source>
</evidence>
<evidence type="ECO:0000313" key="11">
    <source>
        <dbReference type="Proteomes" id="UP000264062"/>
    </source>
</evidence>
<evidence type="ECO:0000313" key="10">
    <source>
        <dbReference type="EMBL" id="HAV91745.1"/>
    </source>
</evidence>
<dbReference type="PANTHER" id="PTHR48090">
    <property type="entry name" value="UNDECAPRENYL-PHOSPHATE 4-DEOXY-4-FORMAMIDO-L-ARABINOSE TRANSFERASE-RELATED"/>
    <property type="match status" value="1"/>
</dbReference>
<sequence>MKNNIELSAMFPCYNDSGTIINLIRDISFELDKYLKNYEVIVVDDHSTDNSRELLLKEKESNNRLVLVFHEKNKGYGQTILDGMNAAKFDYFFYTDGDGQYSVKDIGGLIEKIEKETVLVNGYKITRNDPLYRIIIGRLYNLFMKFFFGIKLKDIDCDFRIIKKSVFSNERFYSKSGTICVEMVKRIEMKTRNIKESPVHHFERQFGTSQFFNLRRLFFVFFHVIKLWYILILRRK</sequence>
<evidence type="ECO:0000256" key="4">
    <source>
        <dbReference type="ARBA" id="ARBA00022692"/>
    </source>
</evidence>
<feature type="domain" description="Glycosyltransferase 2-like" evidence="9">
    <location>
        <begin position="9"/>
        <end position="167"/>
    </location>
</feature>
<keyword evidence="1" id="KW-1003">Cell membrane</keyword>
<gene>
    <name evidence="10" type="ORF">DCW38_00985</name>
</gene>
<dbReference type="GO" id="GO:0009103">
    <property type="term" value="P:lipopolysaccharide biosynthetic process"/>
    <property type="evidence" value="ECO:0007669"/>
    <property type="project" value="UniProtKB-KW"/>
</dbReference>
<keyword evidence="3 10" id="KW-0808">Transferase</keyword>
<evidence type="ECO:0000256" key="1">
    <source>
        <dbReference type="ARBA" id="ARBA00022475"/>
    </source>
</evidence>
<comment type="caution">
    <text evidence="10">The sequence shown here is derived from an EMBL/GenBank/DDBJ whole genome shotgun (WGS) entry which is preliminary data.</text>
</comment>
<organism evidence="10 11">
    <name type="scientific">candidate division WOR-3 bacterium</name>
    <dbReference type="NCBI Taxonomy" id="2052148"/>
    <lineage>
        <taxon>Bacteria</taxon>
        <taxon>Bacteria division WOR-3</taxon>
    </lineage>
</organism>
<dbReference type="InterPro" id="IPR050256">
    <property type="entry name" value="Glycosyltransferase_2"/>
</dbReference>
<name>A0A350H879_UNCW3</name>
<dbReference type="EMBL" id="DMZY01000031">
    <property type="protein sequence ID" value="HAV91745.1"/>
    <property type="molecule type" value="Genomic_DNA"/>
</dbReference>
<dbReference type="InterPro" id="IPR029044">
    <property type="entry name" value="Nucleotide-diphossugar_trans"/>
</dbReference>
<reference evidence="10 11" key="1">
    <citation type="journal article" date="2018" name="Nat. Biotechnol.">
        <title>A standardized bacterial taxonomy based on genome phylogeny substantially revises the tree of life.</title>
        <authorList>
            <person name="Parks D.H."/>
            <person name="Chuvochina M."/>
            <person name="Waite D.W."/>
            <person name="Rinke C."/>
            <person name="Skarshewski A."/>
            <person name="Chaumeil P.A."/>
            <person name="Hugenholtz P."/>
        </authorList>
    </citation>
    <scope>NUCLEOTIDE SEQUENCE [LARGE SCALE GENOMIC DNA]</scope>
    <source>
        <strain evidence="10">UBA9956</strain>
    </source>
</reference>
<dbReference type="Pfam" id="PF00535">
    <property type="entry name" value="Glycos_transf_2"/>
    <property type="match status" value="1"/>
</dbReference>
<dbReference type="SUPFAM" id="SSF53448">
    <property type="entry name" value="Nucleotide-diphospho-sugar transferases"/>
    <property type="match status" value="1"/>
</dbReference>
<evidence type="ECO:0000256" key="6">
    <source>
        <dbReference type="ARBA" id="ARBA00022989"/>
    </source>
</evidence>
<dbReference type="InterPro" id="IPR001173">
    <property type="entry name" value="Glyco_trans_2-like"/>
</dbReference>
<feature type="transmembrane region" description="Helical" evidence="8">
    <location>
        <begin position="214"/>
        <end position="233"/>
    </location>
</feature>
<evidence type="ECO:0000259" key="9">
    <source>
        <dbReference type="Pfam" id="PF00535"/>
    </source>
</evidence>
<keyword evidence="7 8" id="KW-0472">Membrane</keyword>
<dbReference type="AlphaFoldDB" id="A0A350H879"/>
<dbReference type="CDD" id="cd04179">
    <property type="entry name" value="DPM_DPG-synthase_like"/>
    <property type="match status" value="1"/>
</dbReference>
<dbReference type="GO" id="GO:0099621">
    <property type="term" value="F:undecaprenyl-phosphate 4-deoxy-4-formamido-L-arabinose transferase activity"/>
    <property type="evidence" value="ECO:0007669"/>
    <property type="project" value="TreeGrafter"/>
</dbReference>
<evidence type="ECO:0000256" key="8">
    <source>
        <dbReference type="SAM" id="Phobius"/>
    </source>
</evidence>
<accession>A0A350H879</accession>
<dbReference type="Proteomes" id="UP000264062">
    <property type="component" value="Unassembled WGS sequence"/>
</dbReference>
<keyword evidence="2" id="KW-0328">Glycosyltransferase</keyword>
<evidence type="ECO:0000256" key="2">
    <source>
        <dbReference type="ARBA" id="ARBA00022676"/>
    </source>
</evidence>
<proteinExistence type="predicted"/>
<protein>
    <submittedName>
        <fullName evidence="10">Glycosyltransferase family 2 protein</fullName>
    </submittedName>
</protein>
<dbReference type="Gene3D" id="3.90.550.10">
    <property type="entry name" value="Spore Coat Polysaccharide Biosynthesis Protein SpsA, Chain A"/>
    <property type="match status" value="1"/>
</dbReference>
<keyword evidence="4 8" id="KW-0812">Transmembrane</keyword>
<keyword evidence="6 8" id="KW-1133">Transmembrane helix</keyword>
<dbReference type="GO" id="GO:0005886">
    <property type="term" value="C:plasma membrane"/>
    <property type="evidence" value="ECO:0007669"/>
    <property type="project" value="TreeGrafter"/>
</dbReference>